<dbReference type="GO" id="GO:0046872">
    <property type="term" value="F:metal ion binding"/>
    <property type="evidence" value="ECO:0007669"/>
    <property type="project" value="UniProtKB-KW"/>
</dbReference>
<accession>A0A3B1DIG2</accession>
<dbReference type="GO" id="GO:0009432">
    <property type="term" value="P:SOS response"/>
    <property type="evidence" value="ECO:0007669"/>
    <property type="project" value="TreeGrafter"/>
</dbReference>
<evidence type="ECO:0000259" key="10">
    <source>
        <dbReference type="PROSITE" id="PS50975"/>
    </source>
</evidence>
<evidence type="ECO:0000256" key="3">
    <source>
        <dbReference type="ARBA" id="ARBA00022598"/>
    </source>
</evidence>
<evidence type="ECO:0000256" key="1">
    <source>
        <dbReference type="ARBA" id="ARBA00001936"/>
    </source>
</evidence>
<evidence type="ECO:0000256" key="6">
    <source>
        <dbReference type="ARBA" id="ARBA00022840"/>
    </source>
</evidence>
<evidence type="ECO:0000256" key="2">
    <source>
        <dbReference type="ARBA" id="ARBA00001946"/>
    </source>
</evidence>
<dbReference type="EMBL" id="UOGL01000446">
    <property type="protein sequence ID" value="VAX40482.1"/>
    <property type="molecule type" value="Genomic_DNA"/>
</dbReference>
<dbReference type="Pfam" id="PF18030">
    <property type="entry name" value="Rimk_N"/>
    <property type="match status" value="1"/>
</dbReference>
<evidence type="ECO:0000256" key="7">
    <source>
        <dbReference type="ARBA" id="ARBA00022842"/>
    </source>
</evidence>
<keyword evidence="3" id="KW-0436">Ligase</keyword>
<evidence type="ECO:0000256" key="4">
    <source>
        <dbReference type="ARBA" id="ARBA00022723"/>
    </source>
</evidence>
<keyword evidence="11" id="KW-0808">Transferase</keyword>
<dbReference type="InterPro" id="IPR041107">
    <property type="entry name" value="Rimk_N"/>
</dbReference>
<dbReference type="NCBIfam" id="TIGR00768">
    <property type="entry name" value="rimK_fam"/>
    <property type="match status" value="1"/>
</dbReference>
<keyword evidence="7" id="KW-0460">Magnesium</keyword>
<feature type="domain" description="ATP-grasp" evidence="10">
    <location>
        <begin position="108"/>
        <end position="289"/>
    </location>
</feature>
<dbReference type="SUPFAM" id="SSF56059">
    <property type="entry name" value="Glutathione synthetase ATP-binding domain-like"/>
    <property type="match status" value="1"/>
</dbReference>
<evidence type="ECO:0000256" key="5">
    <source>
        <dbReference type="ARBA" id="ARBA00022741"/>
    </source>
</evidence>
<keyword evidence="6" id="KW-0067">ATP-binding</keyword>
<dbReference type="InterPro" id="IPR013651">
    <property type="entry name" value="ATP-grasp_RimK-type"/>
</dbReference>
<dbReference type="PANTHER" id="PTHR21621">
    <property type="entry name" value="RIBOSOMAL PROTEIN S6 MODIFICATION PROTEIN"/>
    <property type="match status" value="1"/>
</dbReference>
<dbReference type="GO" id="GO:0016740">
    <property type="term" value="F:transferase activity"/>
    <property type="evidence" value="ECO:0007669"/>
    <property type="project" value="UniProtKB-KW"/>
</dbReference>
<reference evidence="11" key="1">
    <citation type="submission" date="2018-06" db="EMBL/GenBank/DDBJ databases">
        <authorList>
            <person name="Zhirakovskaya E."/>
        </authorList>
    </citation>
    <scope>NUCLEOTIDE SEQUENCE</scope>
</reference>
<dbReference type="InterPro" id="IPR013815">
    <property type="entry name" value="ATP_grasp_subdomain_1"/>
</dbReference>
<dbReference type="GO" id="GO:0006412">
    <property type="term" value="P:translation"/>
    <property type="evidence" value="ECO:0007669"/>
    <property type="project" value="UniProtKB-KW"/>
</dbReference>
<dbReference type="Gene3D" id="3.30.470.20">
    <property type="entry name" value="ATP-grasp fold, B domain"/>
    <property type="match status" value="1"/>
</dbReference>
<dbReference type="InterPro" id="IPR011761">
    <property type="entry name" value="ATP-grasp"/>
</dbReference>
<organism evidence="11">
    <name type="scientific">hydrothermal vent metagenome</name>
    <dbReference type="NCBI Taxonomy" id="652676"/>
    <lineage>
        <taxon>unclassified sequences</taxon>
        <taxon>metagenomes</taxon>
        <taxon>ecological metagenomes</taxon>
    </lineage>
</organism>
<sequence>MHIAVLGNEGSWYCAEIARAAKRRNISCTRIDFPRLTAAVGVASLPLLAGSEIDLTQVDAVIVRTMPPGSLEQVVFRMDALAQLASQGVVVINSPLAIECAVDKYRTIATLHSANLPVPATIACEDYESAMTAFEVLGGDVVIKPIFGAEGRGIVRVSDVDIAHRTFRTLSRLNAVIYLQEFILHAGFDLRLLVLDGTIVGGMKRICEDDFRVNISRNGHAEIYTPTNAECQLALQAAKKTDTCFAGVDLLYDDKKNCYVIEVNAVPGWRAFARVTGIDVADKFVELIEQKIKS</sequence>
<name>A0A3B1DIG2_9ZZZZ</name>
<dbReference type="GO" id="GO:0018169">
    <property type="term" value="F:ribosomal S6-glutamic acid ligase activity"/>
    <property type="evidence" value="ECO:0007669"/>
    <property type="project" value="TreeGrafter"/>
</dbReference>
<keyword evidence="4" id="KW-0479">Metal-binding</keyword>
<keyword evidence="5" id="KW-0547">Nucleotide-binding</keyword>
<evidence type="ECO:0000256" key="8">
    <source>
        <dbReference type="ARBA" id="ARBA00022917"/>
    </source>
</evidence>
<proteinExistence type="predicted"/>
<dbReference type="Pfam" id="PF08443">
    <property type="entry name" value="RimK"/>
    <property type="match status" value="1"/>
</dbReference>
<dbReference type="AlphaFoldDB" id="A0A3B1DIG2"/>
<comment type="cofactor">
    <cofactor evidence="2">
        <name>Mg(2+)</name>
        <dbReference type="ChEBI" id="CHEBI:18420"/>
    </cofactor>
</comment>
<evidence type="ECO:0000313" key="11">
    <source>
        <dbReference type="EMBL" id="VAX40482.1"/>
    </source>
</evidence>
<dbReference type="PROSITE" id="PS50975">
    <property type="entry name" value="ATP_GRASP"/>
    <property type="match status" value="1"/>
</dbReference>
<dbReference type="GO" id="GO:0005737">
    <property type="term" value="C:cytoplasm"/>
    <property type="evidence" value="ECO:0007669"/>
    <property type="project" value="TreeGrafter"/>
</dbReference>
<gene>
    <name evidence="11" type="ORF">MNBD_PLANCTO02-240</name>
</gene>
<keyword evidence="9" id="KW-0464">Manganese</keyword>
<dbReference type="InterPro" id="IPR004666">
    <property type="entry name" value="Rp_bS6_RimK/Lys_biosynth_LsyX"/>
</dbReference>
<dbReference type="Gene3D" id="3.40.50.20">
    <property type="match status" value="1"/>
</dbReference>
<protein>
    <submittedName>
        <fullName evidence="11">Possible glutaminyl transferase clustered with tetrahydromethanopterin biosynthesis genes</fullName>
    </submittedName>
</protein>
<dbReference type="Gene3D" id="3.30.1490.20">
    <property type="entry name" value="ATP-grasp fold, A domain"/>
    <property type="match status" value="1"/>
</dbReference>
<comment type="cofactor">
    <cofactor evidence="1">
        <name>Mn(2+)</name>
        <dbReference type="ChEBI" id="CHEBI:29035"/>
    </cofactor>
</comment>
<keyword evidence="8" id="KW-0648">Protein biosynthesis</keyword>
<evidence type="ECO:0000256" key="9">
    <source>
        <dbReference type="ARBA" id="ARBA00023211"/>
    </source>
</evidence>
<dbReference type="PANTHER" id="PTHR21621:SF0">
    <property type="entry name" value="BETA-CITRYLGLUTAMATE SYNTHASE B-RELATED"/>
    <property type="match status" value="1"/>
</dbReference>
<dbReference type="GO" id="GO:0005524">
    <property type="term" value="F:ATP binding"/>
    <property type="evidence" value="ECO:0007669"/>
    <property type="project" value="UniProtKB-KW"/>
</dbReference>